<dbReference type="CDD" id="cd06309">
    <property type="entry name" value="PBP1_galactofuranose_YtfQ-like"/>
    <property type="match status" value="1"/>
</dbReference>
<dbReference type="Proteomes" id="UP000595224">
    <property type="component" value="Chromosome"/>
</dbReference>
<dbReference type="AlphaFoldDB" id="A0A7T3V532"/>
<evidence type="ECO:0000313" key="7">
    <source>
        <dbReference type="Proteomes" id="UP000595224"/>
    </source>
</evidence>
<dbReference type="Pfam" id="PF13407">
    <property type="entry name" value="Peripla_BP_4"/>
    <property type="match status" value="1"/>
</dbReference>
<feature type="signal peptide" evidence="4">
    <location>
        <begin position="1"/>
        <end position="22"/>
    </location>
</feature>
<organism evidence="6 7">
    <name type="scientific">Treponema peruense</name>
    <dbReference type="NCBI Taxonomy" id="2787628"/>
    <lineage>
        <taxon>Bacteria</taxon>
        <taxon>Pseudomonadati</taxon>
        <taxon>Spirochaetota</taxon>
        <taxon>Spirochaetia</taxon>
        <taxon>Spirochaetales</taxon>
        <taxon>Treponemataceae</taxon>
        <taxon>Treponema</taxon>
    </lineage>
</organism>
<feature type="chain" id="PRO_5032379853" evidence="4">
    <location>
        <begin position="23"/>
        <end position="341"/>
    </location>
</feature>
<feature type="domain" description="Periplasmic binding protein" evidence="5">
    <location>
        <begin position="48"/>
        <end position="308"/>
    </location>
</feature>
<dbReference type="PANTHER" id="PTHR46847:SF3">
    <property type="entry name" value="GALACTOFURANOSE-BINDING PROTEIN YTFQ"/>
    <property type="match status" value="1"/>
</dbReference>
<evidence type="ECO:0000256" key="3">
    <source>
        <dbReference type="ARBA" id="ARBA00022729"/>
    </source>
</evidence>
<dbReference type="GO" id="GO:0030246">
    <property type="term" value="F:carbohydrate binding"/>
    <property type="evidence" value="ECO:0007669"/>
    <property type="project" value="UniProtKB-ARBA"/>
</dbReference>
<dbReference type="RefSeq" id="WP_198442582.1">
    <property type="nucleotide sequence ID" value="NZ_CBCSHE010000005.1"/>
</dbReference>
<evidence type="ECO:0000256" key="1">
    <source>
        <dbReference type="ARBA" id="ARBA00004196"/>
    </source>
</evidence>
<reference evidence="6 7" key="1">
    <citation type="submission" date="2020-11" db="EMBL/GenBank/DDBJ databases">
        <title>Treponema Peruensis nv. sp., first commensal Treponema isolated from human feces.</title>
        <authorList>
            <person name="Belkhou C."/>
            <person name="Raes J."/>
        </authorList>
    </citation>
    <scope>NUCLEOTIDE SEQUENCE [LARGE SCALE GENOMIC DNA]</scope>
    <source>
        <strain evidence="6 7">RCC2812</strain>
    </source>
</reference>
<comment type="subcellular location">
    <subcellularLocation>
        <location evidence="1">Cell envelope</location>
    </subcellularLocation>
</comment>
<protein>
    <submittedName>
        <fullName evidence="6">ABC transporter substrate-binding protein</fullName>
    </submittedName>
</protein>
<evidence type="ECO:0000256" key="4">
    <source>
        <dbReference type="SAM" id="SignalP"/>
    </source>
</evidence>
<evidence type="ECO:0000259" key="5">
    <source>
        <dbReference type="Pfam" id="PF13407"/>
    </source>
</evidence>
<gene>
    <name evidence="6" type="ORF">IWA51_12080</name>
</gene>
<dbReference type="InterPro" id="IPR025997">
    <property type="entry name" value="SBP_2_dom"/>
</dbReference>
<dbReference type="SUPFAM" id="SSF53822">
    <property type="entry name" value="Periplasmic binding protein-like I"/>
    <property type="match status" value="1"/>
</dbReference>
<sequence length="341" mass="37889">MLKKSFATVIGLAAAVSFLFSACDRKKLNIQSTIYVDDERDGAKIILGFSQIGTESSWRTENTRSVFEAAAEQGIQVLYDDAQQKQTNQLKAIRSFIVYRVDVIAFVPIVEDGWDNVLREAKEARIPVIVVDRKIKTQDESLYAGFIGEDGIEEGRKAARFLLQKYSDSTKKLNVLELRGTDYSSMAKERSAGFREVLLQDPRFCIVKSVSGDFLRSRGKEIISNIFAKEGSLSWENSSLDIIFSHNDAMSLGALDTLQLYGVNAGRDVTIVSIDGEKDAVAALREGKINCIVECNPRLGPELIKLVKTAANRNTIPRVTYVDGRVYSENDDFSLTQAVGF</sequence>
<evidence type="ECO:0000256" key="2">
    <source>
        <dbReference type="ARBA" id="ARBA00007639"/>
    </source>
</evidence>
<evidence type="ECO:0000313" key="6">
    <source>
        <dbReference type="EMBL" id="QQA00971.1"/>
    </source>
</evidence>
<name>A0A7T3V532_9SPIR</name>
<keyword evidence="7" id="KW-1185">Reference proteome</keyword>
<dbReference type="KEGG" id="tper:IWA51_12080"/>
<dbReference type="PANTHER" id="PTHR46847">
    <property type="entry name" value="D-ALLOSE-BINDING PERIPLASMIC PROTEIN-RELATED"/>
    <property type="match status" value="1"/>
</dbReference>
<dbReference type="GO" id="GO:0030313">
    <property type="term" value="C:cell envelope"/>
    <property type="evidence" value="ECO:0007669"/>
    <property type="project" value="UniProtKB-SubCell"/>
</dbReference>
<accession>A0A7T3V532</accession>
<proteinExistence type="inferred from homology"/>
<dbReference type="PROSITE" id="PS51257">
    <property type="entry name" value="PROKAR_LIPOPROTEIN"/>
    <property type="match status" value="1"/>
</dbReference>
<keyword evidence="3 4" id="KW-0732">Signal</keyword>
<dbReference type="Gene3D" id="3.40.50.2300">
    <property type="match status" value="2"/>
</dbReference>
<comment type="similarity">
    <text evidence="2">Belongs to the bacterial solute-binding protein 2 family.</text>
</comment>
<dbReference type="InterPro" id="IPR028082">
    <property type="entry name" value="Peripla_BP_I"/>
</dbReference>
<dbReference type="EMBL" id="CP064936">
    <property type="protein sequence ID" value="QQA00971.1"/>
    <property type="molecule type" value="Genomic_DNA"/>
</dbReference>